<evidence type="ECO:0000313" key="1">
    <source>
        <dbReference type="EMBL" id="RGV52429.1"/>
    </source>
</evidence>
<name>A0A3E4KW69_9BACE</name>
<evidence type="ECO:0000313" key="2">
    <source>
        <dbReference type="EMBL" id="RHL95957.1"/>
    </source>
</evidence>
<protein>
    <submittedName>
        <fullName evidence="1">Uncharacterized protein</fullName>
    </submittedName>
</protein>
<reference evidence="3 4" key="1">
    <citation type="submission" date="2018-08" db="EMBL/GenBank/DDBJ databases">
        <title>A genome reference for cultivated species of the human gut microbiota.</title>
        <authorList>
            <person name="Zou Y."/>
            <person name="Xue W."/>
            <person name="Luo G."/>
        </authorList>
    </citation>
    <scope>NUCLEOTIDE SEQUENCE [LARGE SCALE GENOMIC DNA]</scope>
    <source>
        <strain evidence="1 3">AF14-32</strain>
        <strain evidence="2 4">AF36-16BH</strain>
    </source>
</reference>
<evidence type="ECO:0000313" key="3">
    <source>
        <dbReference type="Proteomes" id="UP000283850"/>
    </source>
</evidence>
<dbReference type="EMBL" id="QRZF01000009">
    <property type="protein sequence ID" value="RGV52429.1"/>
    <property type="molecule type" value="Genomic_DNA"/>
</dbReference>
<accession>A0A3E4KW69</accession>
<comment type="caution">
    <text evidence="1">The sequence shown here is derived from an EMBL/GenBank/DDBJ whole genome shotgun (WGS) entry which is preliminary data.</text>
</comment>
<dbReference type="Proteomes" id="UP000285013">
    <property type="component" value="Unassembled WGS sequence"/>
</dbReference>
<sequence>MQQFPVRVRAYPHKSIIMKVEIPDYFLKSFIRHFERITENCKASPSDIKTSEALRLGKKDVIKLKRFINKKV</sequence>
<proteinExistence type="predicted"/>
<gene>
    <name evidence="1" type="ORF">DWW10_14065</name>
    <name evidence="2" type="ORF">DWZ95_03870</name>
</gene>
<dbReference type="EMBL" id="QRPE01000002">
    <property type="protein sequence ID" value="RHL95957.1"/>
    <property type="molecule type" value="Genomic_DNA"/>
</dbReference>
<dbReference type="AlphaFoldDB" id="A0A3E4KW69"/>
<organism evidence="1 3">
    <name type="scientific">Bacteroides intestinalis</name>
    <dbReference type="NCBI Taxonomy" id="329854"/>
    <lineage>
        <taxon>Bacteria</taxon>
        <taxon>Pseudomonadati</taxon>
        <taxon>Bacteroidota</taxon>
        <taxon>Bacteroidia</taxon>
        <taxon>Bacteroidales</taxon>
        <taxon>Bacteroidaceae</taxon>
        <taxon>Bacteroides</taxon>
    </lineage>
</organism>
<dbReference type="Proteomes" id="UP000283850">
    <property type="component" value="Unassembled WGS sequence"/>
</dbReference>
<evidence type="ECO:0000313" key="4">
    <source>
        <dbReference type="Proteomes" id="UP000285013"/>
    </source>
</evidence>